<evidence type="ECO:0000256" key="1">
    <source>
        <dbReference type="ARBA" id="ARBA00004141"/>
    </source>
</evidence>
<evidence type="ECO:0000256" key="8">
    <source>
        <dbReference type="SAM" id="Phobius"/>
    </source>
</evidence>
<dbReference type="AlphaFoldDB" id="A0AAV9XSA4"/>
<keyword evidence="11" id="KW-1185">Reference proteome</keyword>
<dbReference type="InterPro" id="IPR050925">
    <property type="entry name" value="Rhomboid_protease_S54"/>
</dbReference>
<keyword evidence="5 8" id="KW-1133">Transmembrane helix</keyword>
<dbReference type="EMBL" id="JAVHJO010000001">
    <property type="protein sequence ID" value="KAK6544710.1"/>
    <property type="molecule type" value="Genomic_DNA"/>
</dbReference>
<keyword evidence="3 8" id="KW-0812">Transmembrane</keyword>
<dbReference type="SUPFAM" id="SSF144091">
    <property type="entry name" value="Rhomboid-like"/>
    <property type="match status" value="1"/>
</dbReference>
<dbReference type="PANTHER" id="PTHR43731">
    <property type="entry name" value="RHOMBOID PROTEASE"/>
    <property type="match status" value="1"/>
</dbReference>
<dbReference type="GO" id="GO:0016020">
    <property type="term" value="C:membrane"/>
    <property type="evidence" value="ECO:0007669"/>
    <property type="project" value="UniProtKB-SubCell"/>
</dbReference>
<accession>A0AAV9XSA4</accession>
<evidence type="ECO:0000313" key="10">
    <source>
        <dbReference type="EMBL" id="KAK6544710.1"/>
    </source>
</evidence>
<feature type="transmembrane region" description="Helical" evidence="8">
    <location>
        <begin position="374"/>
        <end position="394"/>
    </location>
</feature>
<comment type="caution">
    <text evidence="10">The sequence shown here is derived from an EMBL/GenBank/DDBJ whole genome shotgun (WGS) entry which is preliminary data.</text>
</comment>
<keyword evidence="4" id="KW-0378">Hydrolase</keyword>
<dbReference type="Proteomes" id="UP001365542">
    <property type="component" value="Unassembled WGS sequence"/>
</dbReference>
<reference evidence="10 11" key="1">
    <citation type="submission" date="2019-10" db="EMBL/GenBank/DDBJ databases">
        <authorList>
            <person name="Palmer J.M."/>
        </authorList>
    </citation>
    <scope>NUCLEOTIDE SEQUENCE [LARGE SCALE GENOMIC DNA]</scope>
    <source>
        <strain evidence="10 11">TWF694</strain>
    </source>
</reference>
<evidence type="ECO:0000256" key="7">
    <source>
        <dbReference type="SAM" id="MobiDB-lite"/>
    </source>
</evidence>
<dbReference type="GO" id="GO:0004252">
    <property type="term" value="F:serine-type endopeptidase activity"/>
    <property type="evidence" value="ECO:0007669"/>
    <property type="project" value="InterPro"/>
</dbReference>
<dbReference type="Pfam" id="PF01694">
    <property type="entry name" value="Rhomboid"/>
    <property type="match status" value="1"/>
</dbReference>
<evidence type="ECO:0000256" key="6">
    <source>
        <dbReference type="ARBA" id="ARBA00023136"/>
    </source>
</evidence>
<feature type="transmembrane region" description="Helical" evidence="8">
    <location>
        <begin position="406"/>
        <end position="426"/>
    </location>
</feature>
<proteinExistence type="inferred from homology"/>
<name>A0AAV9XSA4_9PEZI</name>
<protein>
    <recommendedName>
        <fullName evidence="9">Peptidase S54 rhomboid domain-containing protein</fullName>
    </recommendedName>
</protein>
<evidence type="ECO:0000256" key="5">
    <source>
        <dbReference type="ARBA" id="ARBA00022989"/>
    </source>
</evidence>
<evidence type="ECO:0000313" key="11">
    <source>
        <dbReference type="Proteomes" id="UP001365542"/>
    </source>
</evidence>
<dbReference type="InterPro" id="IPR022764">
    <property type="entry name" value="Peptidase_S54_rhomboid_dom"/>
</dbReference>
<comment type="subcellular location">
    <subcellularLocation>
        <location evidence="1">Membrane</location>
        <topology evidence="1">Multi-pass membrane protein</topology>
    </subcellularLocation>
</comment>
<feature type="transmembrane region" description="Helical" evidence="8">
    <location>
        <begin position="281"/>
        <end position="298"/>
    </location>
</feature>
<sequence>MNASLGLRLASQLVSKPSFYCPSTRRLLALAPTTTTPLSVLRVCANSPISRTIWTGLQPSIPQSSITKTLPSGGKIPSSLTFLRNATFNRRARPSPRARQAPPLPSAPEPTFANPATITGAEQEPIRYSDYMTRPPGYESDDEPSPSSSSARATSRYISLFGVLFLVVHLLWWAPNFAAYAHASENVDKKEFFVKYIKPWKQWLERWFTFSPAVALERWGYYPNLPRPNSEESKWSWLSKYTQFLLPAFSHAEVWHLAFNYFALQALAPTMVRYYGFRRSVVAYLTIAVLDFTILLAYDRYFNPYTNVPQPVALTRWRETHEMEIRKERKAAPTKAEKEEHYKLGEHCRPGLGASGVLYGFLAISAIVNPQAQFQLMFIPISFSVRTLFMALCTMDLTCIGLRTEVWGTAGHLTGAVGGLIVWAAWLRRVKLPPDVQRQLMVYLRRKKMGLL</sequence>
<evidence type="ECO:0000256" key="4">
    <source>
        <dbReference type="ARBA" id="ARBA00022801"/>
    </source>
</evidence>
<organism evidence="10 11">
    <name type="scientific">Orbilia ellipsospora</name>
    <dbReference type="NCBI Taxonomy" id="2528407"/>
    <lineage>
        <taxon>Eukaryota</taxon>
        <taxon>Fungi</taxon>
        <taxon>Dikarya</taxon>
        <taxon>Ascomycota</taxon>
        <taxon>Pezizomycotina</taxon>
        <taxon>Orbiliomycetes</taxon>
        <taxon>Orbiliales</taxon>
        <taxon>Orbiliaceae</taxon>
        <taxon>Orbilia</taxon>
    </lineage>
</organism>
<evidence type="ECO:0000256" key="3">
    <source>
        <dbReference type="ARBA" id="ARBA00022692"/>
    </source>
</evidence>
<comment type="similarity">
    <text evidence="2">Belongs to the peptidase S54 family.</text>
</comment>
<feature type="region of interest" description="Disordered" evidence="7">
    <location>
        <begin position="91"/>
        <end position="150"/>
    </location>
</feature>
<evidence type="ECO:0000256" key="2">
    <source>
        <dbReference type="ARBA" id="ARBA00009045"/>
    </source>
</evidence>
<feature type="domain" description="Peptidase S54 rhomboid" evidence="9">
    <location>
        <begin position="240"/>
        <end position="424"/>
    </location>
</feature>
<evidence type="ECO:0000259" key="9">
    <source>
        <dbReference type="Pfam" id="PF01694"/>
    </source>
</evidence>
<gene>
    <name evidence="10" type="ORF">TWF694_001396</name>
</gene>
<dbReference type="PANTHER" id="PTHR43731:SF14">
    <property type="entry name" value="PRESENILIN-ASSOCIATED RHOMBOID-LIKE PROTEIN, MITOCHONDRIAL"/>
    <property type="match status" value="1"/>
</dbReference>
<keyword evidence="6 8" id="KW-0472">Membrane</keyword>
<feature type="transmembrane region" description="Helical" evidence="8">
    <location>
        <begin position="351"/>
        <end position="368"/>
    </location>
</feature>
<feature type="transmembrane region" description="Helical" evidence="8">
    <location>
        <begin position="157"/>
        <end position="174"/>
    </location>
</feature>
<dbReference type="InterPro" id="IPR035952">
    <property type="entry name" value="Rhomboid-like_sf"/>
</dbReference>
<dbReference type="Gene3D" id="1.20.1540.10">
    <property type="entry name" value="Rhomboid-like"/>
    <property type="match status" value="1"/>
</dbReference>